<dbReference type="PATRIC" id="fig|571915.4.peg.972"/>
<accession>A0A0G3GVS3</accession>
<gene>
    <name evidence="2" type="ORF">CMUST_04585</name>
</gene>
<dbReference type="KEGG" id="cmv:CMUST_04585"/>
<evidence type="ECO:0000256" key="1">
    <source>
        <dbReference type="SAM" id="Phobius"/>
    </source>
</evidence>
<keyword evidence="3" id="KW-1185">Reference proteome</keyword>
<evidence type="ECO:0000313" key="3">
    <source>
        <dbReference type="Proteomes" id="UP000035199"/>
    </source>
</evidence>
<name>A0A0G3GVS3_9CORY</name>
<reference evidence="2 3" key="1">
    <citation type="journal article" date="2015" name="Genome Announc.">
        <title>Complete Genome Sequence of the Type Strain Corynebacterium mustelae DSM 45274, Isolated from Various Tissues of a Male Ferret with Lethal Sepsis.</title>
        <authorList>
            <person name="Ruckert C."/>
            <person name="Eimer J."/>
            <person name="Winkler A."/>
            <person name="Tauch A."/>
        </authorList>
    </citation>
    <scope>NUCLEOTIDE SEQUENCE [LARGE SCALE GENOMIC DNA]</scope>
    <source>
        <strain evidence="2 3">DSM 45274</strain>
    </source>
</reference>
<dbReference type="STRING" id="571915.CMUST_04585"/>
<evidence type="ECO:0000313" key="2">
    <source>
        <dbReference type="EMBL" id="AKK05259.1"/>
    </source>
</evidence>
<reference evidence="3" key="2">
    <citation type="submission" date="2015-05" db="EMBL/GenBank/DDBJ databases">
        <title>Complete genome sequence of Corynebacterium mustelae DSM 45274, isolated from various tissues of a male ferret with lethal sepsis.</title>
        <authorList>
            <person name="Ruckert C."/>
            <person name="Albersmeier A."/>
            <person name="Winkler A."/>
            <person name="Tauch A."/>
        </authorList>
    </citation>
    <scope>NUCLEOTIDE SEQUENCE [LARGE SCALE GENOMIC DNA]</scope>
    <source>
        <strain evidence="3">DSM 45274</strain>
    </source>
</reference>
<keyword evidence="1" id="KW-0472">Membrane</keyword>
<dbReference type="AlphaFoldDB" id="A0A0G3GVS3"/>
<dbReference type="EMBL" id="CP011542">
    <property type="protein sequence ID" value="AKK05259.1"/>
    <property type="molecule type" value="Genomic_DNA"/>
</dbReference>
<proteinExistence type="predicted"/>
<organism evidence="2 3">
    <name type="scientific">Corynebacterium mustelae</name>
    <dbReference type="NCBI Taxonomy" id="571915"/>
    <lineage>
        <taxon>Bacteria</taxon>
        <taxon>Bacillati</taxon>
        <taxon>Actinomycetota</taxon>
        <taxon>Actinomycetes</taxon>
        <taxon>Mycobacteriales</taxon>
        <taxon>Corynebacteriaceae</taxon>
        <taxon>Corynebacterium</taxon>
    </lineage>
</organism>
<keyword evidence="1" id="KW-0812">Transmembrane</keyword>
<sequence length="51" mass="5857">MKLRQPQRFWFFLSDIKSKLIFLSILPLFGGMGAFMGPIGGEVQRNNRTIV</sequence>
<protein>
    <submittedName>
        <fullName evidence="2">Uncharacterized protein</fullName>
    </submittedName>
</protein>
<dbReference type="Proteomes" id="UP000035199">
    <property type="component" value="Chromosome"/>
</dbReference>
<keyword evidence="1" id="KW-1133">Transmembrane helix</keyword>
<feature type="transmembrane region" description="Helical" evidence="1">
    <location>
        <begin position="20"/>
        <end position="39"/>
    </location>
</feature>